<proteinExistence type="predicted"/>
<dbReference type="GO" id="GO:0004860">
    <property type="term" value="F:protein kinase inhibitor activity"/>
    <property type="evidence" value="ECO:0007669"/>
    <property type="project" value="UniProtKB-KW"/>
</dbReference>
<evidence type="ECO:0000256" key="1">
    <source>
        <dbReference type="ARBA" id="ARBA00023013"/>
    </source>
</evidence>
<dbReference type="OrthoDB" id="1840446at2759"/>
<dbReference type="GO" id="GO:0032875">
    <property type="term" value="P:regulation of DNA endoreduplication"/>
    <property type="evidence" value="ECO:0007669"/>
    <property type="project" value="InterPro"/>
</dbReference>
<keyword evidence="2" id="KW-0131">Cell cycle</keyword>
<evidence type="ECO:0000313" key="5">
    <source>
        <dbReference type="Proteomes" id="UP001152484"/>
    </source>
</evidence>
<evidence type="ECO:0000313" key="4">
    <source>
        <dbReference type="EMBL" id="CAH9072311.1"/>
    </source>
</evidence>
<keyword evidence="1" id="KW-0649">Protein kinase inhibitor</keyword>
<feature type="compositionally biased region" description="Basic residues" evidence="3">
    <location>
        <begin position="1"/>
        <end position="18"/>
    </location>
</feature>
<keyword evidence="5" id="KW-1185">Reference proteome</keyword>
<comment type="caution">
    <text evidence="4">The sequence shown here is derived from an EMBL/GenBank/DDBJ whole genome shotgun (WGS) entry which is preliminary data.</text>
</comment>
<sequence>MGPSCRRRKQKGSPKSRTLKSSPSDSPAETKSTESTVNAIDQEGRPGGGEIEAAADDICLTPKAERFRIPKIKTCPPAPKKRRRTTVGKSCSVRRIPIAFFAPADLDLFFYVELRGGRGGVPV</sequence>
<dbReference type="Proteomes" id="UP001152484">
    <property type="component" value="Unassembled WGS sequence"/>
</dbReference>
<evidence type="ECO:0000256" key="3">
    <source>
        <dbReference type="SAM" id="MobiDB-lite"/>
    </source>
</evidence>
<dbReference type="PANTHER" id="PTHR33142:SF8">
    <property type="entry name" value="CYCLIN-DEPENDENT PROTEIN KINASE INHIBITOR SMR9"/>
    <property type="match status" value="1"/>
</dbReference>
<dbReference type="InterPro" id="IPR040389">
    <property type="entry name" value="SMR"/>
</dbReference>
<dbReference type="GO" id="GO:0005634">
    <property type="term" value="C:nucleus"/>
    <property type="evidence" value="ECO:0007669"/>
    <property type="project" value="TreeGrafter"/>
</dbReference>
<organism evidence="4 5">
    <name type="scientific">Cuscuta europaea</name>
    <name type="common">European dodder</name>
    <dbReference type="NCBI Taxonomy" id="41803"/>
    <lineage>
        <taxon>Eukaryota</taxon>
        <taxon>Viridiplantae</taxon>
        <taxon>Streptophyta</taxon>
        <taxon>Embryophyta</taxon>
        <taxon>Tracheophyta</taxon>
        <taxon>Spermatophyta</taxon>
        <taxon>Magnoliopsida</taxon>
        <taxon>eudicotyledons</taxon>
        <taxon>Gunneridae</taxon>
        <taxon>Pentapetalae</taxon>
        <taxon>asterids</taxon>
        <taxon>lamiids</taxon>
        <taxon>Solanales</taxon>
        <taxon>Convolvulaceae</taxon>
        <taxon>Cuscuteae</taxon>
        <taxon>Cuscuta</taxon>
        <taxon>Cuscuta subgen. Cuscuta</taxon>
    </lineage>
</organism>
<protein>
    <submittedName>
        <fullName evidence="4">Uncharacterized protein</fullName>
    </submittedName>
</protein>
<feature type="compositionally biased region" description="Polar residues" evidence="3">
    <location>
        <begin position="19"/>
        <end position="39"/>
    </location>
</feature>
<dbReference type="PANTHER" id="PTHR33142">
    <property type="entry name" value="CYCLIN-DEPENDENT PROTEIN KINASE INHIBITOR SMR13"/>
    <property type="match status" value="1"/>
</dbReference>
<name>A0A9P0YQX9_CUSEU</name>
<feature type="region of interest" description="Disordered" evidence="3">
    <location>
        <begin position="1"/>
        <end position="52"/>
    </location>
</feature>
<reference evidence="4" key="1">
    <citation type="submission" date="2022-07" db="EMBL/GenBank/DDBJ databases">
        <authorList>
            <person name="Macas J."/>
            <person name="Novak P."/>
            <person name="Neumann P."/>
        </authorList>
    </citation>
    <scope>NUCLEOTIDE SEQUENCE</scope>
</reference>
<gene>
    <name evidence="4" type="ORF">CEURO_LOCUS4299</name>
</gene>
<accession>A0A9P0YQX9</accession>
<dbReference type="EMBL" id="CAMAPE010000008">
    <property type="protein sequence ID" value="CAH9072311.1"/>
    <property type="molecule type" value="Genomic_DNA"/>
</dbReference>
<dbReference type="AlphaFoldDB" id="A0A9P0YQX9"/>
<evidence type="ECO:0000256" key="2">
    <source>
        <dbReference type="ARBA" id="ARBA00023306"/>
    </source>
</evidence>